<name>A0A645G2C8_9ZZZZ</name>
<gene>
    <name evidence="1" type="ORF">SDC9_168370</name>
</gene>
<sequence length="113" mass="12875">MIETVATVKLEEPAVDAYELSTFNTIEALIPHISDGINSYYGRNRYIDFENAKVINFKPLSEDNKYYEVTLQVVTCEPDHKGPYGVDRITLIDEFGSIKITNFIHVATSQKKQ</sequence>
<dbReference type="AlphaFoldDB" id="A0A645G2C8"/>
<evidence type="ECO:0000313" key="1">
    <source>
        <dbReference type="EMBL" id="MPN20991.1"/>
    </source>
</evidence>
<dbReference type="InterPro" id="IPR024984">
    <property type="entry name" value="DUF3888"/>
</dbReference>
<organism evidence="1">
    <name type="scientific">bioreactor metagenome</name>
    <dbReference type="NCBI Taxonomy" id="1076179"/>
    <lineage>
        <taxon>unclassified sequences</taxon>
        <taxon>metagenomes</taxon>
        <taxon>ecological metagenomes</taxon>
    </lineage>
</organism>
<comment type="caution">
    <text evidence="1">The sequence shown here is derived from an EMBL/GenBank/DDBJ whole genome shotgun (WGS) entry which is preliminary data.</text>
</comment>
<proteinExistence type="predicted"/>
<accession>A0A645G2C8</accession>
<dbReference type="Pfam" id="PF13027">
    <property type="entry name" value="DUF3888"/>
    <property type="match status" value="1"/>
</dbReference>
<protein>
    <submittedName>
        <fullName evidence="1">Uncharacterized protein</fullName>
    </submittedName>
</protein>
<reference evidence="1" key="1">
    <citation type="submission" date="2019-08" db="EMBL/GenBank/DDBJ databases">
        <authorList>
            <person name="Kucharzyk K."/>
            <person name="Murdoch R.W."/>
            <person name="Higgins S."/>
            <person name="Loffler F."/>
        </authorList>
    </citation>
    <scope>NUCLEOTIDE SEQUENCE</scope>
</reference>
<dbReference type="EMBL" id="VSSQ01068859">
    <property type="protein sequence ID" value="MPN20991.1"/>
    <property type="molecule type" value="Genomic_DNA"/>
</dbReference>